<protein>
    <submittedName>
        <fullName evidence="1">Uncharacterized protein</fullName>
    </submittedName>
</protein>
<evidence type="ECO:0000313" key="2">
    <source>
        <dbReference type="Proteomes" id="UP000191933"/>
    </source>
</evidence>
<accession>A0A9W5AZW6</accession>
<dbReference type="RefSeq" id="WP_080822913.1">
    <property type="nucleotide sequence ID" value="NZ_LT009718.1"/>
</dbReference>
<sequence>MNQHDLLTVNSKCISLALDHLSAEERDTILPYYRGLETYAACRPKLALTADIVDLGEYQMTRRVRDAVVERRRAAIAGTRKLHRQQEQRLVLDEFGWGVYDDD</sequence>
<dbReference type="EMBL" id="FBVY01000006">
    <property type="protein sequence ID" value="CUW88525.1"/>
    <property type="molecule type" value="Genomic_DNA"/>
</dbReference>
<organism evidence="1 2">
    <name type="scientific">Agrobacterium genomosp. 2 str. CFBP 5494</name>
    <dbReference type="NCBI Taxonomy" id="1183436"/>
    <lineage>
        <taxon>Bacteria</taxon>
        <taxon>Pseudomonadati</taxon>
        <taxon>Pseudomonadota</taxon>
        <taxon>Alphaproteobacteria</taxon>
        <taxon>Hyphomicrobiales</taxon>
        <taxon>Rhizobiaceae</taxon>
        <taxon>Rhizobium/Agrobacterium group</taxon>
        <taxon>Agrobacterium</taxon>
        <taxon>Agrobacterium tumefaciens complex</taxon>
    </lineage>
</organism>
<evidence type="ECO:0000313" key="1">
    <source>
        <dbReference type="EMBL" id="CUW88525.1"/>
    </source>
</evidence>
<gene>
    <name evidence="1" type="ORF">AGR2A_Cc140088</name>
</gene>
<dbReference type="AlphaFoldDB" id="A0A9W5AZW6"/>
<keyword evidence="2" id="KW-1185">Reference proteome</keyword>
<dbReference type="Proteomes" id="UP000191933">
    <property type="component" value="Unassembled WGS sequence"/>
</dbReference>
<reference evidence="1 2" key="1">
    <citation type="submission" date="2016-01" db="EMBL/GenBank/DDBJ databases">
        <authorList>
            <person name="Regsiter A."/>
            <person name="william w."/>
        </authorList>
    </citation>
    <scope>NUCLEOTIDE SEQUENCE [LARGE SCALE GENOMIC DNA]</scope>
    <source>
        <strain evidence="1 2">CFBP 5494</strain>
    </source>
</reference>
<comment type="caution">
    <text evidence="1">The sequence shown here is derived from an EMBL/GenBank/DDBJ whole genome shotgun (WGS) entry which is preliminary data.</text>
</comment>
<name>A0A9W5AZW6_9HYPH</name>
<proteinExistence type="predicted"/>